<dbReference type="Pfam" id="PF05542">
    <property type="entry name" value="DUF760"/>
    <property type="match status" value="2"/>
</dbReference>
<gene>
    <name evidence="3" type="ORF">POM88_016790</name>
</gene>
<evidence type="ECO:0000256" key="2">
    <source>
        <dbReference type="SAM" id="MobiDB-lite"/>
    </source>
</evidence>
<dbReference type="PANTHER" id="PTHR33598:SF4">
    <property type="entry name" value="OS02G0833400 PROTEIN"/>
    <property type="match status" value="1"/>
</dbReference>
<dbReference type="InterPro" id="IPR008479">
    <property type="entry name" value="DUF760"/>
</dbReference>
<keyword evidence="4" id="KW-1185">Reference proteome</keyword>
<keyword evidence="3" id="KW-0418">Kinase</keyword>
<feature type="coiled-coil region" evidence="1">
    <location>
        <begin position="206"/>
        <end position="233"/>
    </location>
</feature>
<accession>A0AAD8IMN4</accession>
<reference evidence="3" key="1">
    <citation type="submission" date="2023-02" db="EMBL/GenBank/DDBJ databases">
        <title>Genome of toxic invasive species Heracleum sosnowskyi carries increased number of genes despite the absence of recent whole-genome duplications.</title>
        <authorList>
            <person name="Schelkunov M."/>
            <person name="Shtratnikova V."/>
            <person name="Makarenko M."/>
            <person name="Klepikova A."/>
            <person name="Omelchenko D."/>
            <person name="Novikova G."/>
            <person name="Obukhova E."/>
            <person name="Bogdanov V."/>
            <person name="Penin A."/>
            <person name="Logacheva M."/>
        </authorList>
    </citation>
    <scope>NUCLEOTIDE SEQUENCE</scope>
    <source>
        <strain evidence="3">Hsosn_3</strain>
        <tissue evidence="3">Leaf</tissue>
    </source>
</reference>
<protein>
    <submittedName>
        <fullName evidence="3">Serine/threonine-protein kinase roco9</fullName>
    </submittedName>
</protein>
<evidence type="ECO:0000256" key="1">
    <source>
        <dbReference type="SAM" id="Coils"/>
    </source>
</evidence>
<keyword evidence="1" id="KW-0175">Coiled coil</keyword>
<keyword evidence="3" id="KW-0808">Transferase</keyword>
<dbReference type="PANTHER" id="PTHR33598">
    <property type="entry name" value="OS02G0833400 PROTEIN"/>
    <property type="match status" value="1"/>
</dbReference>
<dbReference type="AlphaFoldDB" id="A0AAD8IMN4"/>
<dbReference type="Proteomes" id="UP001237642">
    <property type="component" value="Unassembled WGS sequence"/>
</dbReference>
<feature type="compositionally biased region" description="Polar residues" evidence="2">
    <location>
        <begin position="66"/>
        <end position="77"/>
    </location>
</feature>
<evidence type="ECO:0000313" key="4">
    <source>
        <dbReference type="Proteomes" id="UP001237642"/>
    </source>
</evidence>
<name>A0AAD8IMN4_9APIA</name>
<proteinExistence type="predicted"/>
<comment type="caution">
    <text evidence="3">The sequence shown here is derived from an EMBL/GenBank/DDBJ whole genome shotgun (WGS) entry which is preliminary data.</text>
</comment>
<dbReference type="GO" id="GO:0016301">
    <property type="term" value="F:kinase activity"/>
    <property type="evidence" value="ECO:0007669"/>
    <property type="project" value="UniProtKB-KW"/>
</dbReference>
<reference evidence="3" key="2">
    <citation type="submission" date="2023-05" db="EMBL/GenBank/DDBJ databases">
        <authorList>
            <person name="Schelkunov M.I."/>
        </authorList>
    </citation>
    <scope>NUCLEOTIDE SEQUENCE</scope>
    <source>
        <strain evidence="3">Hsosn_3</strain>
        <tissue evidence="3">Leaf</tissue>
    </source>
</reference>
<feature type="region of interest" description="Disordered" evidence="2">
    <location>
        <begin position="54"/>
        <end position="77"/>
    </location>
</feature>
<evidence type="ECO:0000313" key="3">
    <source>
        <dbReference type="EMBL" id="KAK1388612.1"/>
    </source>
</evidence>
<dbReference type="EMBL" id="JAUIZM010000004">
    <property type="protein sequence ID" value="KAK1388612.1"/>
    <property type="molecule type" value="Genomic_DNA"/>
</dbReference>
<organism evidence="3 4">
    <name type="scientific">Heracleum sosnowskyi</name>
    <dbReference type="NCBI Taxonomy" id="360622"/>
    <lineage>
        <taxon>Eukaryota</taxon>
        <taxon>Viridiplantae</taxon>
        <taxon>Streptophyta</taxon>
        <taxon>Embryophyta</taxon>
        <taxon>Tracheophyta</taxon>
        <taxon>Spermatophyta</taxon>
        <taxon>Magnoliopsida</taxon>
        <taxon>eudicotyledons</taxon>
        <taxon>Gunneridae</taxon>
        <taxon>Pentapetalae</taxon>
        <taxon>asterids</taxon>
        <taxon>campanulids</taxon>
        <taxon>Apiales</taxon>
        <taxon>Apiaceae</taxon>
        <taxon>Apioideae</taxon>
        <taxon>apioid superclade</taxon>
        <taxon>Tordylieae</taxon>
        <taxon>Tordyliinae</taxon>
        <taxon>Heracleum</taxon>
    </lineage>
</organism>
<sequence length="335" mass="37726">MYSVTLKPSVVFSHSSRLLIESSRKNNLIPNNNYVTFPVRKVYKGASLILKAQSQDNNNNNNNNNTSSDSKPPNGTLQKSRKEILLEYVKNVQPEFMEMFVKRAPQQVVEAMRQTVTNMIGTLPPQFFAVTVTTVAENLAQLMYSVLMTGYMFRNAQYRLELQQSLEQVALPDAQEKKDVPDYAPGTQKKVTGEVIKWNNVSGPETIDAAKYIELLEAEIEELNRQVGRKSANGQNELLEYLKSLEPQNLKDLTSTAGEDVVLAMNTFIKRLLAVSDPDKMKTSVTETSAPELAKLLYWLMVVGYGIRNIEVRFDMERVLGTPPKFAELPPGENI</sequence>